<dbReference type="InterPro" id="IPR000835">
    <property type="entry name" value="HTH_MarR-typ"/>
</dbReference>
<dbReference type="InterPro" id="IPR039422">
    <property type="entry name" value="MarR/SlyA-like"/>
</dbReference>
<evidence type="ECO:0000256" key="2">
    <source>
        <dbReference type="ARBA" id="ARBA00023125"/>
    </source>
</evidence>
<reference evidence="5 6" key="1">
    <citation type="submission" date="2021-03" db="EMBL/GenBank/DDBJ databases">
        <title>Genomic Encyclopedia of Type Strains, Phase III (KMG-III): the genomes of soil and plant-associated and newly described type strains.</title>
        <authorList>
            <person name="Whitman W."/>
        </authorList>
    </citation>
    <scope>NUCLEOTIDE SEQUENCE [LARGE SCALE GENOMIC DNA]</scope>
    <source>
        <strain evidence="5 6">IMMIB AFH-6</strain>
    </source>
</reference>
<evidence type="ECO:0000256" key="3">
    <source>
        <dbReference type="ARBA" id="ARBA00023163"/>
    </source>
</evidence>
<dbReference type="Gene3D" id="1.10.10.10">
    <property type="entry name" value="Winged helix-like DNA-binding domain superfamily/Winged helix DNA-binding domain"/>
    <property type="match status" value="1"/>
</dbReference>
<dbReference type="Proteomes" id="UP000781958">
    <property type="component" value="Unassembled WGS sequence"/>
</dbReference>
<keyword evidence="2 5" id="KW-0238">DNA-binding</keyword>
<dbReference type="GO" id="GO:0003677">
    <property type="term" value="F:DNA binding"/>
    <property type="evidence" value="ECO:0007669"/>
    <property type="project" value="UniProtKB-KW"/>
</dbReference>
<keyword evidence="6" id="KW-1185">Reference proteome</keyword>
<dbReference type="EMBL" id="JAGINP010000034">
    <property type="protein sequence ID" value="MBP2296728.1"/>
    <property type="molecule type" value="Genomic_DNA"/>
</dbReference>
<protein>
    <submittedName>
        <fullName evidence="5">DNA-binding MarR family transcriptional regulator</fullName>
    </submittedName>
</protein>
<feature type="domain" description="HTH marR-type" evidence="4">
    <location>
        <begin position="28"/>
        <end position="160"/>
    </location>
</feature>
<dbReference type="PANTHER" id="PTHR33164:SF64">
    <property type="entry name" value="TRANSCRIPTIONAL REGULATOR SLYA"/>
    <property type="match status" value="1"/>
</dbReference>
<sequence>MDRRIKRREPNIVFAQVGQTMADPQESEGNLSHAAREVHRAFARALQNRIASHGVSMGQWYFLRALWDEDGLTQRELSQRVGMMEPTTVTALNTMERQDLVRRVRNPHDRRKVNIFLTPKGRALRTDILPCANEIAELATRGISPGEVATAISVLRRIASNLASLPSQEMDDELG</sequence>
<name>A0ABS4SVY7_9PROT</name>
<proteinExistence type="predicted"/>
<accession>A0ABS4SVY7</accession>
<gene>
    <name evidence="5" type="ORF">J2851_006546</name>
</gene>
<evidence type="ECO:0000259" key="4">
    <source>
        <dbReference type="PROSITE" id="PS50995"/>
    </source>
</evidence>
<keyword evidence="3" id="KW-0804">Transcription</keyword>
<comment type="caution">
    <text evidence="5">The sequence shown here is derived from an EMBL/GenBank/DDBJ whole genome shotgun (WGS) entry which is preliminary data.</text>
</comment>
<dbReference type="RefSeq" id="WP_209772237.1">
    <property type="nucleotide sequence ID" value="NZ_JAGINP010000034.1"/>
</dbReference>
<dbReference type="InterPro" id="IPR036390">
    <property type="entry name" value="WH_DNA-bd_sf"/>
</dbReference>
<dbReference type="Pfam" id="PF12802">
    <property type="entry name" value="MarR_2"/>
    <property type="match status" value="1"/>
</dbReference>
<dbReference type="SMART" id="SM00347">
    <property type="entry name" value="HTH_MARR"/>
    <property type="match status" value="1"/>
</dbReference>
<evidence type="ECO:0000256" key="1">
    <source>
        <dbReference type="ARBA" id="ARBA00023015"/>
    </source>
</evidence>
<organism evidence="5 6">
    <name type="scientific">Azospirillum rugosum</name>
    <dbReference type="NCBI Taxonomy" id="416170"/>
    <lineage>
        <taxon>Bacteria</taxon>
        <taxon>Pseudomonadati</taxon>
        <taxon>Pseudomonadota</taxon>
        <taxon>Alphaproteobacteria</taxon>
        <taxon>Rhodospirillales</taxon>
        <taxon>Azospirillaceae</taxon>
        <taxon>Azospirillum</taxon>
    </lineage>
</organism>
<dbReference type="PRINTS" id="PR00598">
    <property type="entry name" value="HTHMARR"/>
</dbReference>
<evidence type="ECO:0000313" key="5">
    <source>
        <dbReference type="EMBL" id="MBP2296728.1"/>
    </source>
</evidence>
<evidence type="ECO:0000313" key="6">
    <source>
        <dbReference type="Proteomes" id="UP000781958"/>
    </source>
</evidence>
<dbReference type="InterPro" id="IPR036388">
    <property type="entry name" value="WH-like_DNA-bd_sf"/>
</dbReference>
<dbReference type="SUPFAM" id="SSF46785">
    <property type="entry name" value="Winged helix' DNA-binding domain"/>
    <property type="match status" value="1"/>
</dbReference>
<dbReference type="PANTHER" id="PTHR33164">
    <property type="entry name" value="TRANSCRIPTIONAL REGULATOR, MARR FAMILY"/>
    <property type="match status" value="1"/>
</dbReference>
<dbReference type="PROSITE" id="PS50995">
    <property type="entry name" value="HTH_MARR_2"/>
    <property type="match status" value="1"/>
</dbReference>
<keyword evidence="1" id="KW-0805">Transcription regulation</keyword>